<evidence type="ECO:0000259" key="1">
    <source>
        <dbReference type="PROSITE" id="PS50104"/>
    </source>
</evidence>
<sequence>MKYRYDVAISFSDAQKDIAVGIHVALEKMKIESYYYLYRQEENIGIDLKSNLRKLYEEYAKLAIIIFSKDYSKGNFTRLELSAVLNRLKLEPSYLILIVCKGAKIPKSLSKLTYIEWNSDPLAIAKIVKKRLQTKPSVKSSDIKVFPNVITIGRNKHESFLADHRIDPITRQLIRVGDKVVVCEKCKLVFLKETWIVSLNGIHCNQNKTLKELPLKIDFPKIEIEKINRMMSSLNFELYTRNTGFFF</sequence>
<dbReference type="EMBL" id="QBKT01000005">
    <property type="protein sequence ID" value="PTX61102.1"/>
    <property type="molecule type" value="Genomic_DNA"/>
</dbReference>
<dbReference type="SUPFAM" id="SSF52200">
    <property type="entry name" value="Toll/Interleukin receptor TIR domain"/>
    <property type="match status" value="1"/>
</dbReference>
<dbReference type="Pfam" id="PF13676">
    <property type="entry name" value="TIR_2"/>
    <property type="match status" value="1"/>
</dbReference>
<reference evidence="2 3" key="1">
    <citation type="submission" date="2018-04" db="EMBL/GenBank/DDBJ databases">
        <title>Genomic Encyclopedia of Archaeal and Bacterial Type Strains, Phase II (KMG-II): from individual species to whole genera.</title>
        <authorList>
            <person name="Goeker M."/>
        </authorList>
    </citation>
    <scope>NUCLEOTIDE SEQUENCE [LARGE SCALE GENOMIC DNA]</scope>
    <source>
        <strain evidence="2 3">DSM 25731</strain>
    </source>
</reference>
<protein>
    <submittedName>
        <fullName evidence="2">TIR domain-containing protein</fullName>
    </submittedName>
</protein>
<dbReference type="GO" id="GO:0007165">
    <property type="term" value="P:signal transduction"/>
    <property type="evidence" value="ECO:0007669"/>
    <property type="project" value="InterPro"/>
</dbReference>
<dbReference type="Gene3D" id="3.40.50.10140">
    <property type="entry name" value="Toll/interleukin-1 receptor homology (TIR) domain"/>
    <property type="match status" value="1"/>
</dbReference>
<evidence type="ECO:0000313" key="2">
    <source>
        <dbReference type="EMBL" id="PTX61102.1"/>
    </source>
</evidence>
<dbReference type="InterPro" id="IPR000157">
    <property type="entry name" value="TIR_dom"/>
</dbReference>
<feature type="domain" description="TIR" evidence="1">
    <location>
        <begin position="3"/>
        <end position="135"/>
    </location>
</feature>
<dbReference type="AlphaFoldDB" id="A0A2T6BYF4"/>
<comment type="caution">
    <text evidence="2">The sequence shown here is derived from an EMBL/GenBank/DDBJ whole genome shotgun (WGS) entry which is preliminary data.</text>
</comment>
<organism evidence="2 3">
    <name type="scientific">Kordia periserrulae</name>
    <dbReference type="NCBI Taxonomy" id="701523"/>
    <lineage>
        <taxon>Bacteria</taxon>
        <taxon>Pseudomonadati</taxon>
        <taxon>Bacteroidota</taxon>
        <taxon>Flavobacteriia</taxon>
        <taxon>Flavobacteriales</taxon>
        <taxon>Flavobacteriaceae</taxon>
        <taxon>Kordia</taxon>
    </lineage>
</organism>
<keyword evidence="3" id="KW-1185">Reference proteome</keyword>
<evidence type="ECO:0000313" key="3">
    <source>
        <dbReference type="Proteomes" id="UP000244090"/>
    </source>
</evidence>
<dbReference type="Proteomes" id="UP000244090">
    <property type="component" value="Unassembled WGS sequence"/>
</dbReference>
<dbReference type="RefSeq" id="WP_108115212.1">
    <property type="nucleotide sequence ID" value="NZ_QBKT01000005.1"/>
</dbReference>
<dbReference type="InterPro" id="IPR035897">
    <property type="entry name" value="Toll_tir_struct_dom_sf"/>
</dbReference>
<proteinExistence type="predicted"/>
<dbReference type="PROSITE" id="PS50104">
    <property type="entry name" value="TIR"/>
    <property type="match status" value="1"/>
</dbReference>
<dbReference type="OrthoDB" id="583767at2"/>
<name>A0A2T6BYF4_9FLAO</name>
<accession>A0A2T6BYF4</accession>
<gene>
    <name evidence="2" type="ORF">C8N46_105258</name>
</gene>